<gene>
    <name evidence="2" type="ORF">QCA50_010074</name>
</gene>
<dbReference type="AlphaFoldDB" id="A0AAW0G941"/>
<feature type="region of interest" description="Disordered" evidence="1">
    <location>
        <begin position="642"/>
        <end position="664"/>
    </location>
</feature>
<name>A0AAW0G941_9APHY</name>
<accession>A0AAW0G941</accession>
<evidence type="ECO:0000256" key="1">
    <source>
        <dbReference type="SAM" id="MobiDB-lite"/>
    </source>
</evidence>
<comment type="caution">
    <text evidence="2">The sequence shown here is derived from an EMBL/GenBank/DDBJ whole genome shotgun (WGS) entry which is preliminary data.</text>
</comment>
<proteinExistence type="predicted"/>
<reference evidence="2 3" key="1">
    <citation type="submission" date="2022-09" db="EMBL/GenBank/DDBJ databases">
        <authorList>
            <person name="Palmer J.M."/>
        </authorList>
    </citation>
    <scope>NUCLEOTIDE SEQUENCE [LARGE SCALE GENOMIC DNA]</scope>
    <source>
        <strain evidence="2 3">DSM 7382</strain>
    </source>
</reference>
<protein>
    <submittedName>
        <fullName evidence="2">Uncharacterized protein</fullName>
    </submittedName>
</protein>
<sequence>MVYFFRMLVYVYVPLDRSIYRHSAHQKVEDILRMRRTSKLYFILTHEPIIWRRWIRRIGPNLPLPPLEWSTRWSLKNLSALEAERIVTRAISFDKAWHNVTPGFRPGNTSWMFPAHSKITALCLLPGSQYLIASVCDRTLKRFSLILFAMDHKFGGAVPLAQCKTEGKAFGLTARYMTVNGKQGILLAYLLRHWRNPEDGKLGVDINKFSGEHEIDPPYPMDYSCEMVHVPLCDLETLADSVHAPGSEEWHQLAESLPSPFGSLTRIQSDVHLGPITLGEAHHLPYISVVKRPNAIIFRSLNGGAMTTLELNDIPATAGKPHKIMSMRMLTEQNHVLVIRRVEGMEENRGQTVVESYLVPDPPVGEPTVVHSNALDRRWIPLNYDISQVYISDQYALDHSESSVDAEKDHLFRPRPLTVFCTTVNPFSIMRFTFYPKKADPRWMPPTAAKPEGWLADEPRKRKVIYTYNLRDMSVIRRSVLQPNTVVKIVPASMRPLIQIFDPEDITASPKIFHMWRWIHPDADRMEPVTPQQDLELGRGRGQALGNIGFELKNLPRLTCFAWDETIGRMCLVRKDAAHVDVVDMGMTRRLDWRHQRETLEDIRLNDPDRLPYWYGGTCLDSEDPMLSYCNARCNTISLDDKVDPEESMNKKGKQRATEDRNAH</sequence>
<evidence type="ECO:0000313" key="2">
    <source>
        <dbReference type="EMBL" id="KAK7686478.1"/>
    </source>
</evidence>
<keyword evidence="3" id="KW-1185">Reference proteome</keyword>
<dbReference type="Proteomes" id="UP001385951">
    <property type="component" value="Unassembled WGS sequence"/>
</dbReference>
<organism evidence="2 3">
    <name type="scientific">Cerrena zonata</name>
    <dbReference type="NCBI Taxonomy" id="2478898"/>
    <lineage>
        <taxon>Eukaryota</taxon>
        <taxon>Fungi</taxon>
        <taxon>Dikarya</taxon>
        <taxon>Basidiomycota</taxon>
        <taxon>Agaricomycotina</taxon>
        <taxon>Agaricomycetes</taxon>
        <taxon>Polyporales</taxon>
        <taxon>Cerrenaceae</taxon>
        <taxon>Cerrena</taxon>
    </lineage>
</organism>
<evidence type="ECO:0000313" key="3">
    <source>
        <dbReference type="Proteomes" id="UP001385951"/>
    </source>
</evidence>
<dbReference type="EMBL" id="JASBNA010000016">
    <property type="protein sequence ID" value="KAK7686478.1"/>
    <property type="molecule type" value="Genomic_DNA"/>
</dbReference>